<dbReference type="InterPro" id="IPR008211">
    <property type="entry name" value="Laminin_N"/>
</dbReference>
<dbReference type="PANTHER" id="PTHR10574">
    <property type="entry name" value="NETRIN/LAMININ-RELATED"/>
    <property type="match status" value="1"/>
</dbReference>
<feature type="disulfide bond" evidence="12">
    <location>
        <begin position="903"/>
        <end position="920"/>
    </location>
</feature>
<feature type="domain" description="Laminin EGF-like" evidence="15">
    <location>
        <begin position="415"/>
        <end position="467"/>
    </location>
</feature>
<evidence type="ECO:0000313" key="20">
    <source>
        <dbReference type="Proteomes" id="UP000030746"/>
    </source>
</evidence>
<gene>
    <name evidence="19" type="ORF">LOTGIDRAFT_168935</name>
</gene>
<evidence type="ECO:0000259" key="18">
    <source>
        <dbReference type="PROSITE" id="PS51117"/>
    </source>
</evidence>
<dbReference type="InterPro" id="IPR056863">
    <property type="entry name" value="LMN_ATRN_NET-like_EGF"/>
</dbReference>
<evidence type="ECO:0000259" key="16">
    <source>
        <dbReference type="PROSITE" id="PS51115"/>
    </source>
</evidence>
<dbReference type="PRINTS" id="PR00011">
    <property type="entry name" value="EGFLAMININ"/>
</dbReference>
<feature type="domain" description="Laminin EGF-like" evidence="15">
    <location>
        <begin position="806"/>
        <end position="853"/>
    </location>
</feature>
<dbReference type="CDD" id="cd00055">
    <property type="entry name" value="EGF_Lam"/>
    <property type="match status" value="11"/>
</dbReference>
<comment type="caution">
    <text evidence="12">Lacks conserved residue(s) required for the propagation of feature annotation.</text>
</comment>
<feature type="disulfide bond" evidence="12">
    <location>
        <begin position="1410"/>
        <end position="1427"/>
    </location>
</feature>
<feature type="signal peptide" evidence="14">
    <location>
        <begin position="1"/>
        <end position="21"/>
    </location>
</feature>
<evidence type="ECO:0000256" key="7">
    <source>
        <dbReference type="ARBA" id="ARBA00022889"/>
    </source>
</evidence>
<dbReference type="Pfam" id="PF24973">
    <property type="entry name" value="EGF_LMN_ATRN"/>
    <property type="match status" value="2"/>
</dbReference>
<feature type="disulfide bond" evidence="12">
    <location>
        <begin position="874"/>
        <end position="883"/>
    </location>
</feature>
<dbReference type="SUPFAM" id="SSF57196">
    <property type="entry name" value="EGF/Laminin"/>
    <property type="match status" value="8"/>
</dbReference>
<feature type="domain" description="Laminin IV type B" evidence="17">
    <location>
        <begin position="550"/>
        <end position="750"/>
    </location>
</feature>
<dbReference type="GO" id="GO:0009887">
    <property type="term" value="P:animal organ morphogenesis"/>
    <property type="evidence" value="ECO:0007669"/>
    <property type="project" value="TreeGrafter"/>
</dbReference>
<dbReference type="SMART" id="SM00180">
    <property type="entry name" value="EGF_Lam"/>
    <property type="match status" value="15"/>
</dbReference>
<evidence type="ECO:0000256" key="6">
    <source>
        <dbReference type="ARBA" id="ARBA00022869"/>
    </source>
</evidence>
<dbReference type="Pfam" id="PF00052">
    <property type="entry name" value="Laminin_B"/>
    <property type="match status" value="1"/>
</dbReference>
<feature type="domain" description="Laminin EGF-like" evidence="15">
    <location>
        <begin position="756"/>
        <end position="805"/>
    </location>
</feature>
<feature type="disulfide bond" evidence="12">
    <location>
        <begin position="1219"/>
        <end position="1228"/>
    </location>
</feature>
<dbReference type="Gene3D" id="2.10.25.10">
    <property type="entry name" value="Laminin"/>
    <property type="match status" value="11"/>
</dbReference>
<dbReference type="SMART" id="SM00281">
    <property type="entry name" value="LamB"/>
    <property type="match status" value="1"/>
</dbReference>
<dbReference type="PANTHER" id="PTHR10574:SF406">
    <property type="entry name" value="LAMININ SUBUNIT ALPHA 5"/>
    <property type="match status" value="1"/>
</dbReference>
<dbReference type="CTD" id="20241010"/>
<feature type="disulfide bond" evidence="12">
    <location>
        <begin position="901"/>
        <end position="913"/>
    </location>
</feature>
<keyword evidence="20" id="KW-1185">Reference proteome</keyword>
<dbReference type="Pfam" id="PF21199">
    <property type="entry name" value="LAMININ_IV_B"/>
    <property type="match status" value="1"/>
</dbReference>
<dbReference type="Pfam" id="PF00053">
    <property type="entry name" value="EGF_laminin"/>
    <property type="match status" value="12"/>
</dbReference>
<dbReference type="SMART" id="SM00136">
    <property type="entry name" value="LamNT"/>
    <property type="match status" value="1"/>
</dbReference>
<evidence type="ECO:0000256" key="3">
    <source>
        <dbReference type="ARBA" id="ARBA00022530"/>
    </source>
</evidence>
<dbReference type="GO" id="GO:0009888">
    <property type="term" value="P:tissue development"/>
    <property type="evidence" value="ECO:0007669"/>
    <property type="project" value="TreeGrafter"/>
</dbReference>
<feature type="disulfide bond" evidence="12">
    <location>
        <begin position="1429"/>
        <end position="1438"/>
    </location>
</feature>
<dbReference type="InterPro" id="IPR002049">
    <property type="entry name" value="LE_dom"/>
</dbReference>
<evidence type="ECO:0000256" key="10">
    <source>
        <dbReference type="ARBA" id="ARBA00023180"/>
    </source>
</evidence>
<dbReference type="OMA" id="QCRPDYF"/>
<feature type="disulfide bond" evidence="12">
    <location>
        <begin position="778"/>
        <end position="787"/>
    </location>
</feature>
<comment type="subcellular location">
    <subcellularLocation>
        <location evidence="1">Secreted</location>
        <location evidence="1">Extracellular space</location>
        <location evidence="1">Extracellular matrix</location>
        <location evidence="1">Basement membrane</location>
    </subcellularLocation>
</comment>
<keyword evidence="9 12" id="KW-1015">Disulfide bond</keyword>
<feature type="domain" description="Laminin EGF-like" evidence="15">
    <location>
        <begin position="854"/>
        <end position="900"/>
    </location>
</feature>
<sequence length="2111" mass="229877">MYYKSVLFLFLLFSTYRFSNGQCSNKRGCFPKVKDFVADTANTAITLSATSTCSAPTRFEGLGTADGKNFTCNVNNKIDNVRDRSPFSYEVDGKTLTGYNPNLDTYWQSGLTIATEGAVATPQVLELNLGSNFTIKDIKLYFKALNSPKDVKYDSRPKAIYFEKLDKDNNNWVPWRYFAENCNDFSGVEEQKVGGPDLSATSAFCVKDGHKIGGNAGGVHNDTFFVEFNPGLEYDPEFTDNKEVADHFVTSGIRVQLHKPNSDKPLQSYYVVSDLSVHGYCYCYGHSSVCKGQNSDECECEHNTMGAHCEECMPLYNNQTWKMGKRNEANVCQKCFCNDHAESCHYDEGKGYGVCDNCLNNTKGDFCDECISGYSINSYYTRDKTNETVTPPKPTGTCQDSSGASYDCGSYCILCGCNLEGTVKTSLNNCASNGTCDCKTNVQGEKCSECKDGFWGLAESNVDGCTECEHIYYIFTYYIDNYLNDLHNNNNNNAETFNLTSENEDGCTQCDCDPGASKSNICDVTNGGQCECLNNIATRDCRTTVTGYFAPKLDYFKFEAEFQTGILEGNKVDRPGEGVSDGTVTGRGLISLPASNTIQLEFDTQLNKEFDIVLRYESSSAINGVTGDIKQLNGVPYECNGASIAADKVWAIPAAIPQAQSRGGLILARVCGRLNQKYTLTLTTTAASSLLIDSIVVLPVLETLQIYTSGDDKMKQKITSCREASFGVNMPNRQSLNCTELEYSIMTQLIGGAMPCNCNSEGSVSTAVCNQYGGQCDCKEGVTMRDCSICRVDSYGIDITNGCTLCNCNVGGSIKQSCNMTGDCSCKTNVTGKQCDQCLPDQYGLSSGNGCQDCTCNMLYSVNNTCADSGQCICKPGIGQQNCDQCLPGFYNLTNDGCTECGCHAEGSINNVCDSGTGKCTCREMTTGEKCDQCVDGYFGVGGWSDEGCIKCLCSGHSTNCSTGQGWFQAVKSSAWSIKDESAVDERWLGVDSEGNSITVDDEYVGIDIVMRITNTAKYLDASHLYFKAPAKYMGDKRSAYGQYFTMNLRLSTHDELLGNYTEGDICIRGKYTDFVLAKDIALPGTEKTTYNITMKESEWYINGTDKVRPTYTQFIQVLSGIDFIKVRGKWSNATDAETDLYDFDLYISSKTNTTGSQPINNVESCYCPPEYQGEFCERCADGFKREKANGGPFSKCIPCGCNGHSAGPCDDTTGICNCTHNTKGDKCQLCMDGYFGDATTGTANDCKPCMCPGNVVQGDVNVFATTCQLDNGNQKCINCSEGHGGNRCEICLENYYGEPENAQVKGGKCVPCVCNDRADTCNTTTGVCIDCRNNTAGKECDICTEKYFGDAMTYDCKLCSCDSVGSDGKCNAATGQCECYPNVQGFNCDQCVPNSFNLTSGTGCQMCDCHAEGAIGLSCDVITGQCTCRSNVINRQCDACQAQFYKLNTVTGCDSCGCTEEGTAEATVTGGTKGVCNLITGDCTCKQPGIIGRTCNTCSKNTKETYSGFVSVFNIGKYPNCVLCGECFDGWARKMDNIGLEFNDVEKKTNDIWANYGFKTGESVTDDLNNIKTSILNANESVSRAENITNIVNNLTQELNMVVNEVNQLSTMLMDIETRLNSSIESLASVASFNGDIEIDNITYTAESLDTKLTELTDQINAAYDKANKSFIHIQELSVLVGSADQTTQQLRTRVQTAMSTLTVAEQTFNTASTVYNDTFLPGYNENEKSLSDGNQALTSARTLLTELNSIITEMTTQFESANTTMNTVIQKTDEVKTRLETKLQESQTAYSDAKGLSTIATEAFNLVRQYKAAADKAFNDITGAFVAVLDGSKQLININNKIADIKTMVVQVNDVTIRDKSELEVITTQIRETTISDADVAQANQNAQNALETAKNVLNITEKALDDSRTALEEVKGIQENINDASNLRANATTLKTETDSFNNTIYNAIGQASSKVSEVGQLVTKTTAEVTNVQSFIAKTSQCYSDAKSRSESSRNTANVALQQAKEVEKQQGEYTATETALNTDVDSKSTNQAVSELQTTKTSLDNVIGDLSKAQQIADITNMITLYGAQKTEMNQLQTDINNLEKELDDMLQALELTSESSTCVHS</sequence>
<evidence type="ECO:0000256" key="5">
    <source>
        <dbReference type="ARBA" id="ARBA00022737"/>
    </source>
</evidence>
<feature type="coiled-coil region" evidence="13">
    <location>
        <begin position="1586"/>
        <end position="1613"/>
    </location>
</feature>
<keyword evidence="3" id="KW-0272">Extracellular matrix</keyword>
<feature type="coiled-coil region" evidence="13">
    <location>
        <begin position="2071"/>
        <end position="2105"/>
    </location>
</feature>
<dbReference type="RefSeq" id="XP_009065469.1">
    <property type="nucleotide sequence ID" value="XM_009067221.1"/>
</dbReference>
<evidence type="ECO:0000256" key="9">
    <source>
        <dbReference type="ARBA" id="ARBA00023157"/>
    </source>
</evidence>
<evidence type="ECO:0000256" key="14">
    <source>
        <dbReference type="SAM" id="SignalP"/>
    </source>
</evidence>
<keyword evidence="4 14" id="KW-0732">Signal</keyword>
<feature type="domain" description="Laminin IV type A" evidence="16">
    <location>
        <begin position="983"/>
        <end position="1165"/>
    </location>
</feature>
<dbReference type="InterPro" id="IPR000034">
    <property type="entry name" value="Laminin_IV"/>
</dbReference>
<evidence type="ECO:0000256" key="11">
    <source>
        <dbReference type="ARBA" id="ARBA00023292"/>
    </source>
</evidence>
<feature type="disulfide bond" evidence="12">
    <location>
        <begin position="922"/>
        <end position="931"/>
    </location>
</feature>
<proteinExistence type="predicted"/>
<feature type="disulfide bond" evidence="12">
    <location>
        <begin position="1408"/>
        <end position="1420"/>
    </location>
</feature>
<evidence type="ECO:0000313" key="19">
    <source>
        <dbReference type="EMBL" id="ESO83894.1"/>
    </source>
</evidence>
<evidence type="ECO:0000259" key="17">
    <source>
        <dbReference type="PROSITE" id="PS51116"/>
    </source>
</evidence>
<dbReference type="PROSITE" id="PS01248">
    <property type="entry name" value="EGF_LAM_1"/>
    <property type="match status" value="6"/>
</dbReference>
<feature type="domain" description="Laminin EGF-like" evidence="15">
    <location>
        <begin position="1200"/>
        <end position="1249"/>
    </location>
</feature>
<feature type="domain" description="Laminin EGF-like" evidence="15">
    <location>
        <begin position="1408"/>
        <end position="1456"/>
    </location>
</feature>
<dbReference type="PROSITE" id="PS51117">
    <property type="entry name" value="LAMININ_NTER"/>
    <property type="match status" value="1"/>
</dbReference>
<dbReference type="FunFam" id="2.10.25.10:FF:000188">
    <property type="entry name" value="Laminin subunit gamma 2"/>
    <property type="match status" value="2"/>
</dbReference>
<feature type="domain" description="Laminin N-terminal" evidence="18">
    <location>
        <begin position="25"/>
        <end position="280"/>
    </location>
</feature>
<dbReference type="GO" id="GO:0007155">
    <property type="term" value="P:cell adhesion"/>
    <property type="evidence" value="ECO:0007669"/>
    <property type="project" value="UniProtKB-KW"/>
</dbReference>
<accession>V4B5V7</accession>
<reference evidence="19 20" key="1">
    <citation type="journal article" date="2013" name="Nature">
        <title>Insights into bilaterian evolution from three spiralian genomes.</title>
        <authorList>
            <person name="Simakov O."/>
            <person name="Marletaz F."/>
            <person name="Cho S.J."/>
            <person name="Edsinger-Gonzales E."/>
            <person name="Havlak P."/>
            <person name="Hellsten U."/>
            <person name="Kuo D.H."/>
            <person name="Larsson T."/>
            <person name="Lv J."/>
            <person name="Arendt D."/>
            <person name="Savage R."/>
            <person name="Osoegawa K."/>
            <person name="de Jong P."/>
            <person name="Grimwood J."/>
            <person name="Chapman J.A."/>
            <person name="Shapiro H."/>
            <person name="Aerts A."/>
            <person name="Otillar R.P."/>
            <person name="Terry A.Y."/>
            <person name="Boore J.L."/>
            <person name="Grigoriev I.V."/>
            <person name="Lindberg D.R."/>
            <person name="Seaver E.C."/>
            <person name="Weisblat D.A."/>
            <person name="Putnam N.H."/>
            <person name="Rokhsar D.S."/>
        </authorList>
    </citation>
    <scope>NUCLEOTIDE SEQUENCE [LARGE SCALE GENOMIC DNA]</scope>
</reference>
<protein>
    <submittedName>
        <fullName evidence="19">Uncharacterized protein</fullName>
    </submittedName>
</protein>
<feature type="disulfide bond" evidence="12">
    <location>
        <begin position="438"/>
        <end position="447"/>
    </location>
</feature>
<dbReference type="PROSITE" id="PS51115">
    <property type="entry name" value="LAMININ_IVA"/>
    <property type="match status" value="1"/>
</dbReference>
<feature type="chain" id="PRO_5004717813" evidence="14">
    <location>
        <begin position="22"/>
        <end position="2111"/>
    </location>
</feature>
<feature type="domain" description="Laminin EGF-like" evidence="15">
    <location>
        <begin position="901"/>
        <end position="951"/>
    </location>
</feature>
<evidence type="ECO:0000259" key="15">
    <source>
        <dbReference type="PROSITE" id="PS50027"/>
    </source>
</evidence>
<dbReference type="OrthoDB" id="5985440at2759"/>
<organism evidence="19 20">
    <name type="scientific">Lottia gigantea</name>
    <name type="common">Giant owl limpet</name>
    <dbReference type="NCBI Taxonomy" id="225164"/>
    <lineage>
        <taxon>Eukaryota</taxon>
        <taxon>Metazoa</taxon>
        <taxon>Spiralia</taxon>
        <taxon>Lophotrochozoa</taxon>
        <taxon>Mollusca</taxon>
        <taxon>Gastropoda</taxon>
        <taxon>Patellogastropoda</taxon>
        <taxon>Lottioidea</taxon>
        <taxon>Lottiidae</taxon>
        <taxon>Lottia</taxon>
    </lineage>
</organism>
<keyword evidence="7" id="KW-0130">Cell adhesion</keyword>
<dbReference type="FunFam" id="2.10.25.10:FF:000082">
    <property type="entry name" value="Laminin subunit alpha 1"/>
    <property type="match status" value="1"/>
</dbReference>
<evidence type="ECO:0000256" key="4">
    <source>
        <dbReference type="ARBA" id="ARBA00022729"/>
    </source>
</evidence>
<keyword evidence="11 12" id="KW-0424">Laminin EGF-like domain</keyword>
<dbReference type="PROSITE" id="PS50027">
    <property type="entry name" value="EGF_LAM_2"/>
    <property type="match status" value="8"/>
</dbReference>
<evidence type="ECO:0000256" key="1">
    <source>
        <dbReference type="ARBA" id="ARBA00004302"/>
    </source>
</evidence>
<feature type="domain" description="Laminin EGF-like" evidence="15">
    <location>
        <begin position="1360"/>
        <end position="1407"/>
    </location>
</feature>
<feature type="disulfide bond" evidence="12">
    <location>
        <begin position="854"/>
        <end position="866"/>
    </location>
</feature>
<keyword evidence="8 13" id="KW-0175">Coiled coil</keyword>
<dbReference type="PROSITE" id="PS51116">
    <property type="entry name" value="LAMININ_IVB"/>
    <property type="match status" value="1"/>
</dbReference>
<dbReference type="InterPro" id="IPR050440">
    <property type="entry name" value="Laminin/Netrin_ECM"/>
</dbReference>
<dbReference type="InterPro" id="IPR013015">
    <property type="entry name" value="Laminin_IV_B"/>
</dbReference>
<feature type="disulfide bond" evidence="12">
    <location>
        <begin position="806"/>
        <end position="818"/>
    </location>
</feature>
<keyword evidence="10" id="KW-0325">Glycoprotein</keyword>
<feature type="disulfide bond" evidence="12">
    <location>
        <begin position="826"/>
        <end position="835"/>
    </location>
</feature>
<name>V4B5V7_LOTGI</name>
<dbReference type="Proteomes" id="UP000030746">
    <property type="component" value="Unassembled WGS sequence"/>
</dbReference>
<dbReference type="Gene3D" id="2.60.120.260">
    <property type="entry name" value="Galactose-binding domain-like"/>
    <property type="match status" value="1"/>
</dbReference>
<feature type="disulfide bond" evidence="12">
    <location>
        <begin position="1380"/>
        <end position="1389"/>
    </location>
</feature>
<dbReference type="HOGENOM" id="CLU_231691_0_0_1"/>
<evidence type="ECO:0000256" key="13">
    <source>
        <dbReference type="SAM" id="Coils"/>
    </source>
</evidence>
<evidence type="ECO:0000256" key="12">
    <source>
        <dbReference type="PROSITE-ProRule" id="PRU00460"/>
    </source>
</evidence>
<dbReference type="KEGG" id="lgi:LOTGIDRAFT_168935"/>
<dbReference type="GO" id="GO:0005604">
    <property type="term" value="C:basement membrane"/>
    <property type="evidence" value="ECO:0007669"/>
    <property type="project" value="UniProtKB-SubCell"/>
</dbReference>
<evidence type="ECO:0000256" key="2">
    <source>
        <dbReference type="ARBA" id="ARBA00022525"/>
    </source>
</evidence>
<dbReference type="EMBL" id="KB203567">
    <property type="protein sequence ID" value="ESO83894.1"/>
    <property type="molecule type" value="Genomic_DNA"/>
</dbReference>
<keyword evidence="5" id="KW-0677">Repeat</keyword>
<keyword evidence="6" id="KW-0084">Basement membrane</keyword>
<evidence type="ECO:0000256" key="8">
    <source>
        <dbReference type="ARBA" id="ARBA00023054"/>
    </source>
</evidence>
<keyword evidence="2" id="KW-0964">Secreted</keyword>
<dbReference type="FunFam" id="2.10.25.10:FF:000090">
    <property type="entry name" value="laminin subunit alpha"/>
    <property type="match status" value="2"/>
</dbReference>
<dbReference type="GeneID" id="20241010"/>